<evidence type="ECO:0000313" key="4">
    <source>
        <dbReference type="EMBL" id="KAL1506989.1"/>
    </source>
</evidence>
<gene>
    <name evidence="4" type="ORF">AB1Y20_007853</name>
</gene>
<dbReference type="InterPro" id="IPR036291">
    <property type="entry name" value="NAD(P)-bd_dom_sf"/>
</dbReference>
<feature type="region of interest" description="Disordered" evidence="2">
    <location>
        <begin position="238"/>
        <end position="258"/>
    </location>
</feature>
<dbReference type="InterPro" id="IPR013149">
    <property type="entry name" value="ADH-like_C"/>
</dbReference>
<feature type="compositionally biased region" description="Basic and acidic residues" evidence="2">
    <location>
        <begin position="245"/>
        <end position="254"/>
    </location>
</feature>
<dbReference type="Proteomes" id="UP001515480">
    <property type="component" value="Unassembled WGS sequence"/>
</dbReference>
<keyword evidence="5" id="KW-1185">Reference proteome</keyword>
<dbReference type="SUPFAM" id="SSF50129">
    <property type="entry name" value="GroES-like"/>
    <property type="match status" value="1"/>
</dbReference>
<dbReference type="PANTHER" id="PTHR43205">
    <property type="entry name" value="PROSTAGLANDIN REDUCTASE"/>
    <property type="match status" value="1"/>
</dbReference>
<dbReference type="Gene3D" id="3.90.180.10">
    <property type="entry name" value="Medium-chain alcohol dehydrogenases, catalytic domain"/>
    <property type="match status" value="1"/>
</dbReference>
<reference evidence="4 5" key="1">
    <citation type="journal article" date="2024" name="Science">
        <title>Giant polyketide synthase enzymes in the biosynthesis of giant marine polyether toxins.</title>
        <authorList>
            <person name="Fallon T.R."/>
            <person name="Shende V.V."/>
            <person name="Wierzbicki I.H."/>
            <person name="Pendleton A.L."/>
            <person name="Watervoot N.F."/>
            <person name="Auber R.P."/>
            <person name="Gonzalez D.J."/>
            <person name="Wisecaver J.H."/>
            <person name="Moore B.S."/>
        </authorList>
    </citation>
    <scope>NUCLEOTIDE SEQUENCE [LARGE SCALE GENOMIC DNA]</scope>
    <source>
        <strain evidence="4 5">12B1</strain>
    </source>
</reference>
<organism evidence="4 5">
    <name type="scientific">Prymnesium parvum</name>
    <name type="common">Toxic golden alga</name>
    <dbReference type="NCBI Taxonomy" id="97485"/>
    <lineage>
        <taxon>Eukaryota</taxon>
        <taxon>Haptista</taxon>
        <taxon>Haptophyta</taxon>
        <taxon>Prymnesiophyceae</taxon>
        <taxon>Prymnesiales</taxon>
        <taxon>Prymnesiaceae</taxon>
        <taxon>Prymnesium</taxon>
    </lineage>
</organism>
<dbReference type="InterPro" id="IPR041694">
    <property type="entry name" value="ADH_N_2"/>
</dbReference>
<dbReference type="EMBL" id="JBGBPQ010000018">
    <property type="protein sequence ID" value="KAL1506989.1"/>
    <property type="molecule type" value="Genomic_DNA"/>
</dbReference>
<dbReference type="Pfam" id="PF16884">
    <property type="entry name" value="ADH_N_2"/>
    <property type="match status" value="1"/>
</dbReference>
<evidence type="ECO:0000256" key="1">
    <source>
        <dbReference type="ARBA" id="ARBA00023002"/>
    </source>
</evidence>
<dbReference type="Gene3D" id="3.40.50.720">
    <property type="entry name" value="NAD(P)-binding Rossmann-like Domain"/>
    <property type="match status" value="1"/>
</dbReference>
<dbReference type="GO" id="GO:0016628">
    <property type="term" value="F:oxidoreductase activity, acting on the CH-CH group of donors, NAD or NADP as acceptor"/>
    <property type="evidence" value="ECO:0007669"/>
    <property type="project" value="InterPro"/>
</dbReference>
<sequence length="422" mass="44964">MSGNQPMRRLAHSLVRLRARPPPNCAVAPHHFALDASHTLPPAPPPGTLRCRTLYLSVDPFLRCRFNAHTGVAYTLPYAVGGPLSSAGLGVVLAVGDGLHAAFRAGDLVVDPFDGWEWAAECDLPAARLSRVPLPLLALLPPTALLGAAGQTGLTAWCGLDAAPTLREGEVVVVSGAAGGVGSLVGQLARRRGARVVGIAGSEEKAEWLVRRLGFDRGVSYRSESFARDLDEAVEAAAGEGARGGGKEGKREAGGEAEEEGARRVALYWDNVGGRVSEHVLRRVRDGGTVVLCGQVAMYDSDEPYPPPLPPPLQRLLDERRIARERYLVLDHRDRFAQGLSELFGLVAGEELVAEETRWRGIEAAPAAFCAMMAGGNRGKALVECAAPPWTMRLAERVRRALPPSLKSFVASRLVPSLDGKA</sequence>
<dbReference type="InterPro" id="IPR020843">
    <property type="entry name" value="ER"/>
</dbReference>
<dbReference type="InterPro" id="IPR011032">
    <property type="entry name" value="GroES-like_sf"/>
</dbReference>
<feature type="domain" description="Enoyl reductase (ER)" evidence="3">
    <location>
        <begin position="27"/>
        <end position="383"/>
    </location>
</feature>
<dbReference type="PANTHER" id="PTHR43205:SF5">
    <property type="entry name" value="PROSTAGLANDIN REDUCTASE 2"/>
    <property type="match status" value="1"/>
</dbReference>
<name>A0AB34IV46_PRYPA</name>
<proteinExistence type="predicted"/>
<accession>A0AB34IV46</accession>
<keyword evidence="1" id="KW-0560">Oxidoreductase</keyword>
<dbReference type="Pfam" id="PF00107">
    <property type="entry name" value="ADH_zinc_N"/>
    <property type="match status" value="1"/>
</dbReference>
<dbReference type="AlphaFoldDB" id="A0AB34IV46"/>
<dbReference type="SUPFAM" id="SSF51735">
    <property type="entry name" value="NAD(P)-binding Rossmann-fold domains"/>
    <property type="match status" value="1"/>
</dbReference>
<comment type="caution">
    <text evidence="4">The sequence shown here is derived from an EMBL/GenBank/DDBJ whole genome shotgun (WGS) entry which is preliminary data.</text>
</comment>
<dbReference type="SMART" id="SM00829">
    <property type="entry name" value="PKS_ER"/>
    <property type="match status" value="1"/>
</dbReference>
<evidence type="ECO:0000313" key="5">
    <source>
        <dbReference type="Proteomes" id="UP001515480"/>
    </source>
</evidence>
<dbReference type="InterPro" id="IPR045010">
    <property type="entry name" value="MDR_fam"/>
</dbReference>
<protein>
    <recommendedName>
        <fullName evidence="3">Enoyl reductase (ER) domain-containing protein</fullName>
    </recommendedName>
</protein>
<evidence type="ECO:0000259" key="3">
    <source>
        <dbReference type="SMART" id="SM00829"/>
    </source>
</evidence>
<dbReference type="CDD" id="cd05288">
    <property type="entry name" value="PGDH"/>
    <property type="match status" value="1"/>
</dbReference>
<evidence type="ECO:0000256" key="2">
    <source>
        <dbReference type="SAM" id="MobiDB-lite"/>
    </source>
</evidence>